<evidence type="ECO:0000313" key="11">
    <source>
        <dbReference type="EMBL" id="MBB6212256.1"/>
    </source>
</evidence>
<evidence type="ECO:0000256" key="5">
    <source>
        <dbReference type="ARBA" id="ARBA00022777"/>
    </source>
</evidence>
<dbReference type="InterPro" id="IPR000014">
    <property type="entry name" value="PAS"/>
</dbReference>
<dbReference type="SMART" id="SM00086">
    <property type="entry name" value="PAC"/>
    <property type="match status" value="1"/>
</dbReference>
<comment type="caution">
    <text evidence="11">The sequence shown here is derived from an EMBL/GenBank/DDBJ whole genome shotgun (WGS) entry which is preliminary data.</text>
</comment>
<dbReference type="SUPFAM" id="SSF55785">
    <property type="entry name" value="PYP-like sensor domain (PAS domain)"/>
    <property type="match status" value="1"/>
</dbReference>
<dbReference type="SMART" id="SM00091">
    <property type="entry name" value="PAS"/>
    <property type="match status" value="2"/>
</dbReference>
<dbReference type="GO" id="GO:0005524">
    <property type="term" value="F:ATP binding"/>
    <property type="evidence" value="ECO:0007669"/>
    <property type="project" value="UniProtKB-KW"/>
</dbReference>
<dbReference type="PROSITE" id="PS50109">
    <property type="entry name" value="HIS_KIN"/>
    <property type="match status" value="1"/>
</dbReference>
<dbReference type="Proteomes" id="UP000544872">
    <property type="component" value="Unassembled WGS sequence"/>
</dbReference>
<dbReference type="SMART" id="SM00387">
    <property type="entry name" value="HATPase_c"/>
    <property type="match status" value="1"/>
</dbReference>
<dbReference type="GO" id="GO:0000160">
    <property type="term" value="P:phosphorelay signal transduction system"/>
    <property type="evidence" value="ECO:0007669"/>
    <property type="project" value="UniProtKB-KW"/>
</dbReference>
<dbReference type="InterPro" id="IPR001610">
    <property type="entry name" value="PAC"/>
</dbReference>
<dbReference type="Pfam" id="PF02518">
    <property type="entry name" value="HATPase_c"/>
    <property type="match status" value="1"/>
</dbReference>
<accession>A0A7W9ZIS3</accession>
<keyword evidence="12" id="KW-1185">Reference proteome</keyword>
<keyword evidence="7" id="KW-0902">Two-component regulatory system</keyword>
<evidence type="ECO:0000256" key="8">
    <source>
        <dbReference type="SAM" id="Coils"/>
    </source>
</evidence>
<feature type="coiled-coil region" evidence="8">
    <location>
        <begin position="268"/>
        <end position="295"/>
    </location>
</feature>
<dbReference type="PROSITE" id="PS50112">
    <property type="entry name" value="PAS"/>
    <property type="match status" value="1"/>
</dbReference>
<dbReference type="GO" id="GO:0004673">
    <property type="term" value="F:protein histidine kinase activity"/>
    <property type="evidence" value="ECO:0007669"/>
    <property type="project" value="UniProtKB-EC"/>
</dbReference>
<dbReference type="InterPro" id="IPR003594">
    <property type="entry name" value="HATPase_dom"/>
</dbReference>
<dbReference type="SUPFAM" id="SSF55874">
    <property type="entry name" value="ATPase domain of HSP90 chaperone/DNA topoisomerase II/histidine kinase"/>
    <property type="match status" value="1"/>
</dbReference>
<evidence type="ECO:0000259" key="10">
    <source>
        <dbReference type="PROSITE" id="PS50112"/>
    </source>
</evidence>
<dbReference type="EC" id="2.7.13.3" evidence="2"/>
<reference evidence="11 12" key="1">
    <citation type="submission" date="2020-08" db="EMBL/GenBank/DDBJ databases">
        <title>Genomic Encyclopedia of Type Strains, Phase IV (KMG-IV): sequencing the most valuable type-strain genomes for metagenomic binning, comparative biology and taxonomic classification.</title>
        <authorList>
            <person name="Goeker M."/>
        </authorList>
    </citation>
    <scope>NUCLEOTIDE SEQUENCE [LARGE SCALE GENOMIC DNA]</scope>
    <source>
        <strain evidence="11 12">DSM 11590</strain>
    </source>
</reference>
<dbReference type="PANTHER" id="PTHR43065">
    <property type="entry name" value="SENSOR HISTIDINE KINASE"/>
    <property type="match status" value="1"/>
</dbReference>
<evidence type="ECO:0000256" key="6">
    <source>
        <dbReference type="ARBA" id="ARBA00022840"/>
    </source>
</evidence>
<dbReference type="AlphaFoldDB" id="A0A7W9ZIS3"/>
<dbReference type="PRINTS" id="PR00344">
    <property type="entry name" value="BCTRLSENSOR"/>
</dbReference>
<dbReference type="CDD" id="cd00130">
    <property type="entry name" value="PAS"/>
    <property type="match status" value="1"/>
</dbReference>
<evidence type="ECO:0000256" key="2">
    <source>
        <dbReference type="ARBA" id="ARBA00012438"/>
    </source>
</evidence>
<dbReference type="InterPro" id="IPR013656">
    <property type="entry name" value="PAS_4"/>
</dbReference>
<gene>
    <name evidence="11" type="ORF">FHS48_003706</name>
</gene>
<comment type="catalytic activity">
    <reaction evidence="1">
        <text>ATP + protein L-histidine = ADP + protein N-phospho-L-histidine.</text>
        <dbReference type="EC" id="2.7.13.3"/>
    </reaction>
</comment>
<dbReference type="InterPro" id="IPR035965">
    <property type="entry name" value="PAS-like_dom_sf"/>
</dbReference>
<keyword evidence="5" id="KW-0418">Kinase</keyword>
<protein>
    <recommendedName>
        <fullName evidence="2">histidine kinase</fullName>
        <ecNumber evidence="2">2.7.13.3</ecNumber>
    </recommendedName>
</protein>
<organism evidence="11 12">
    <name type="scientific">Novispirillum itersonii</name>
    <name type="common">Aquaspirillum itersonii</name>
    <dbReference type="NCBI Taxonomy" id="189"/>
    <lineage>
        <taxon>Bacteria</taxon>
        <taxon>Pseudomonadati</taxon>
        <taxon>Pseudomonadota</taxon>
        <taxon>Alphaproteobacteria</taxon>
        <taxon>Rhodospirillales</taxon>
        <taxon>Novispirillaceae</taxon>
        <taxon>Novispirillum</taxon>
    </lineage>
</organism>
<dbReference type="Gene3D" id="1.10.287.130">
    <property type="match status" value="1"/>
</dbReference>
<dbReference type="NCBIfam" id="TIGR00229">
    <property type="entry name" value="sensory_box"/>
    <property type="match status" value="1"/>
</dbReference>
<keyword evidence="8" id="KW-0175">Coiled coil</keyword>
<evidence type="ECO:0000256" key="3">
    <source>
        <dbReference type="ARBA" id="ARBA00022679"/>
    </source>
</evidence>
<dbReference type="InterPro" id="IPR005467">
    <property type="entry name" value="His_kinase_dom"/>
</dbReference>
<dbReference type="EMBL" id="JACIIX010000019">
    <property type="protein sequence ID" value="MBB6212256.1"/>
    <property type="molecule type" value="Genomic_DNA"/>
</dbReference>
<feature type="domain" description="PAS" evidence="10">
    <location>
        <begin position="33"/>
        <end position="107"/>
    </location>
</feature>
<feature type="domain" description="Histidine kinase" evidence="9">
    <location>
        <begin position="301"/>
        <end position="551"/>
    </location>
</feature>
<name>A0A7W9ZIS3_NOVIT</name>
<sequence length="581" mass="63412">MEAAAILIFIVGVSAVAAVLGRIALRATRQKQQQDRLIDRLEDCLTLATDWVWECDTEGRFTYFSQQIETIMGLPANSLIGKTRREIAGTPSSMATVEKVDAAMKARAAFSDITYSALLPDGTLRHMRISGKPIYQHGQFIGYRGIGSDVTQQVNEREAAQSAEVRLRIAIEGIPEGFALCSIAGIVTMRNRRLGKMVERAGGHIDSEPTLRSILTSCAEDPQAIHDYLDAWYTRVAKPMEFRCRTGLIYVARTQISPDNSILLTLGDVSEQRRAQDAEKRLEEERRQAQKLEAIGTLAGGIAHEINTPIQYIGDNVRFVASLLPDLLRLAEEIRAAQDSPSPESAWGTISGIVNGMDLDFVREEAPLALEQTLEGISSVSRIVLAMKEFSHPSLKDPVPFDLNRNIENTVTISRNEWKIVATVDLDLDPAMPPVTGLPGDLNQVFLNMVVNAAHAIEDAHKPDIGVIRIRTRRTDDLVTVSIADTGCGIPEENLSKIFEPFFTTKDVGRGSGQGLAIAHDIVTRKHGGRIAVDSIPGEGTTFTITIPLDCSTLPQYQAQNDTAPGPVAEKGIGSVVQVSS</sequence>
<dbReference type="InterPro" id="IPR036890">
    <property type="entry name" value="HATPase_C_sf"/>
</dbReference>
<dbReference type="Gene3D" id="3.30.450.20">
    <property type="entry name" value="PAS domain"/>
    <property type="match status" value="1"/>
</dbReference>
<dbReference type="PANTHER" id="PTHR43065:SF46">
    <property type="entry name" value="C4-DICARBOXYLATE TRANSPORT SENSOR PROTEIN DCTB"/>
    <property type="match status" value="1"/>
</dbReference>
<evidence type="ECO:0000256" key="7">
    <source>
        <dbReference type="ARBA" id="ARBA00023012"/>
    </source>
</evidence>
<dbReference type="Gene3D" id="3.30.565.10">
    <property type="entry name" value="Histidine kinase-like ATPase, C-terminal domain"/>
    <property type="match status" value="1"/>
</dbReference>
<proteinExistence type="predicted"/>
<keyword evidence="4" id="KW-0547">Nucleotide-binding</keyword>
<dbReference type="RefSeq" id="WP_184265890.1">
    <property type="nucleotide sequence ID" value="NZ_JACIIX010000019.1"/>
</dbReference>
<dbReference type="InterPro" id="IPR004358">
    <property type="entry name" value="Sig_transdc_His_kin-like_C"/>
</dbReference>
<evidence type="ECO:0000256" key="1">
    <source>
        <dbReference type="ARBA" id="ARBA00000085"/>
    </source>
</evidence>
<evidence type="ECO:0000259" key="9">
    <source>
        <dbReference type="PROSITE" id="PS50109"/>
    </source>
</evidence>
<evidence type="ECO:0000313" key="12">
    <source>
        <dbReference type="Proteomes" id="UP000544872"/>
    </source>
</evidence>
<keyword evidence="3" id="KW-0808">Transferase</keyword>
<keyword evidence="6" id="KW-0067">ATP-binding</keyword>
<dbReference type="Pfam" id="PF08448">
    <property type="entry name" value="PAS_4"/>
    <property type="match status" value="1"/>
</dbReference>
<evidence type="ECO:0000256" key="4">
    <source>
        <dbReference type="ARBA" id="ARBA00022741"/>
    </source>
</evidence>